<keyword evidence="4" id="KW-1185">Reference proteome</keyword>
<feature type="compositionally biased region" description="Pro residues" evidence="1">
    <location>
        <begin position="19"/>
        <end position="34"/>
    </location>
</feature>
<feature type="compositionally biased region" description="Low complexity" evidence="1">
    <location>
        <begin position="35"/>
        <end position="45"/>
    </location>
</feature>
<organism evidence="3 4">
    <name type="scientific">Paraglomus occultum</name>
    <dbReference type="NCBI Taxonomy" id="144539"/>
    <lineage>
        <taxon>Eukaryota</taxon>
        <taxon>Fungi</taxon>
        <taxon>Fungi incertae sedis</taxon>
        <taxon>Mucoromycota</taxon>
        <taxon>Glomeromycotina</taxon>
        <taxon>Glomeromycetes</taxon>
        <taxon>Paraglomerales</taxon>
        <taxon>Paraglomeraceae</taxon>
        <taxon>Paraglomus</taxon>
    </lineage>
</organism>
<gene>
    <name evidence="3" type="ORF">POCULU_LOCUS7713</name>
</gene>
<feature type="compositionally biased region" description="Polar residues" evidence="1">
    <location>
        <begin position="70"/>
        <end position="79"/>
    </location>
</feature>
<feature type="transmembrane region" description="Helical" evidence="2">
    <location>
        <begin position="145"/>
        <end position="171"/>
    </location>
</feature>
<evidence type="ECO:0000256" key="1">
    <source>
        <dbReference type="SAM" id="MobiDB-lite"/>
    </source>
</evidence>
<accession>A0A9N9CLE4</accession>
<proteinExistence type="predicted"/>
<dbReference type="EMBL" id="CAJVPJ010001863">
    <property type="protein sequence ID" value="CAG8606033.1"/>
    <property type="molecule type" value="Genomic_DNA"/>
</dbReference>
<keyword evidence="2" id="KW-1133">Transmembrane helix</keyword>
<feature type="compositionally biased region" description="Polar residues" evidence="1">
    <location>
        <begin position="108"/>
        <end position="117"/>
    </location>
</feature>
<name>A0A9N9CLE4_9GLOM</name>
<keyword evidence="2" id="KW-0812">Transmembrane</keyword>
<feature type="region of interest" description="Disordered" evidence="1">
    <location>
        <begin position="108"/>
        <end position="131"/>
    </location>
</feature>
<dbReference type="AlphaFoldDB" id="A0A9N9CLE4"/>
<feature type="region of interest" description="Disordered" evidence="1">
    <location>
        <begin position="12"/>
        <end position="87"/>
    </location>
</feature>
<evidence type="ECO:0000256" key="2">
    <source>
        <dbReference type="SAM" id="Phobius"/>
    </source>
</evidence>
<dbReference type="OrthoDB" id="10485899at2759"/>
<sequence>GALQKALCIVWSQTHVPNSPTPTTPSPTPNPKPNPAAASAPSITAAPPPPPDKPSNDGGANNIRPPSANPSPSKTQNPAYTEGISSSSVTSSTITSATLASNTVSANLSTNQTSSDPTTTTTTTVDSGNFDNQTASNPAAKAMKFWIPLIGVIVLVLIVFTIASCLGCQFVRRRKLKKQLQRATLGSLEKGEELLNHCESTDALTSTMYYNGQVVPPIGTRIIPPEDQIKLDVNETQPEEIRYNSRSLTFPET</sequence>
<evidence type="ECO:0000313" key="4">
    <source>
        <dbReference type="Proteomes" id="UP000789572"/>
    </source>
</evidence>
<evidence type="ECO:0000313" key="3">
    <source>
        <dbReference type="EMBL" id="CAG8606033.1"/>
    </source>
</evidence>
<feature type="non-terminal residue" evidence="3">
    <location>
        <position position="253"/>
    </location>
</feature>
<reference evidence="3" key="1">
    <citation type="submission" date="2021-06" db="EMBL/GenBank/DDBJ databases">
        <authorList>
            <person name="Kallberg Y."/>
            <person name="Tangrot J."/>
            <person name="Rosling A."/>
        </authorList>
    </citation>
    <scope>NUCLEOTIDE SEQUENCE</scope>
    <source>
        <strain evidence="3">IA702</strain>
    </source>
</reference>
<protein>
    <submittedName>
        <fullName evidence="3">10516_t:CDS:1</fullName>
    </submittedName>
</protein>
<keyword evidence="2" id="KW-0472">Membrane</keyword>
<comment type="caution">
    <text evidence="3">The sequence shown here is derived from an EMBL/GenBank/DDBJ whole genome shotgun (WGS) entry which is preliminary data.</text>
</comment>
<dbReference type="Proteomes" id="UP000789572">
    <property type="component" value="Unassembled WGS sequence"/>
</dbReference>